<evidence type="ECO:0000313" key="8">
    <source>
        <dbReference type="EMBL" id="SFM38171.1"/>
    </source>
</evidence>
<dbReference type="PANTHER" id="PTHR36985:SF1">
    <property type="entry name" value="TRANSLOCATION AND ASSEMBLY MODULE SUBUNIT TAMB"/>
    <property type="match status" value="1"/>
</dbReference>
<dbReference type="GO" id="GO:0005886">
    <property type="term" value="C:plasma membrane"/>
    <property type="evidence" value="ECO:0007669"/>
    <property type="project" value="InterPro"/>
</dbReference>
<sequence>MSDTTLPAGAAPATPSTPPPPSAPAPRRWLRRLLFALAALVLLLAGAAWLLGRESTLQQLVQRLSNASGGQITVSGVSGSLYHRMHIGHLVYRSPDSVVTADGIDINWSPLQYFSAGLAISELHVASLRVDSLGPSKPTPMPTTLAPPFRLSVGDARLGRLTLASKSGSDEIRDLRFKLAGDKDGWHLEDATASTAFGQLRAELTIAGQRPFALSGKASLAYTPAPPAAPAAKPALPAATVALTAGGDLELLKLSAKGAAGKATLDAALTLAPFDPIILRGADIQGRHIDPAGFDGSMPQADLSLQLQATITAKQAISGQLALRNEGKAGPVDLHLLPLQALQARLGGTLTATNIDAVSIDLGAAGQFKGAGHIARAAPDAGIATADFALRTERLNLHGLHGSLHNSAIAGDIKLASDAKRQTLTATLADAGLRLDLRATLADALLQIEQARLQAKKGSINLTGQASLKDAQAFKASASALHFDPAAFGNYPSADLNAELRASGKLAPAWQLAADFVLKPSKLLGQPLSGKGKLNADARHVSGVEAKLALGQNTVELGGSFGAPGEQLRWKVDARQLSAASSDLLGALSASGVVSGSMEAPRSTFEADAKGLGLASAKHPVPDSLLHASGVVQLSGAQRQPELTLSGSAQRFNPAAFGPYPSGSVNADISGSGGLAGGWHAGLNLTLQNSTLSGAPLGGYAKLTAAAGRVERSDINLRLGANSLVASGGFGAPRDRLDWKLDAPQLNSLGPQFGGVLHAAGTLAGGSAQPALTLTLDGSALRLPGQQQLKSLRGSASIGAADAMVSDIVLNGYTSPSLGLNQARLQSSGTVAAHVIQLSATNADFDAALRLKGGWKGNAWSGSVDTLQNRGRFALTLQAPAPLRLAAPAGAGVAGLLHPEQIALGATSIALPAGSLRLDYLEKSGAQWRSKGQAGGVPVNYLAQLSDAWRSNVKSDMTLGAAWALTLQAPKGGAPAVEGMLHAYREKGDITVLGADLPLPLGLRQLEARADVAGNTLRMQLTMDGSRAGQSKIDASVQMVDGRIAGSSALTLSGSANMASLAWLAPLTGQPGLELDGALKLAMTGGGSIAAPQLNGDISGEKLVLNWAEQGIKLRNGQLQAKLAGDQLQLQKLSFDGAEGRAQADGWVRFANAEASMALKLTADKLELLSRPDRILVVSGSSTLTRDAKRFQLDGKFRADRAHIELASQDTPTMSDDVVIVGRGGGAAAAKAPQGPPLNIDVEADLGDNFNLKGKGLDAQLAGAVRIRVAERRPPRASGSIRVVSGTYAAYGQKLSIERGVINFTGAYDNPGLNILAVRKRPEGDALSETNVEAGVEVRGTALAPVAKLVSTPTVPDSDKLAWLVLGHGIENTAGNDMALLSTAAGALFGGGQGKLANSLGVDELGVTQAKGLESTVVTVGKRISSRAYLSFEQGAGSATSLVKLRYKLNPRITLQFQTGTNNALDVLYTWAFD</sequence>
<evidence type="ECO:0000256" key="1">
    <source>
        <dbReference type="ARBA" id="ARBA00004167"/>
    </source>
</evidence>
<dbReference type="Pfam" id="PF04357">
    <property type="entry name" value="TamB"/>
    <property type="match status" value="1"/>
</dbReference>
<dbReference type="RefSeq" id="WP_093389341.1">
    <property type="nucleotide sequence ID" value="NZ_FOTW01000019.1"/>
</dbReference>
<dbReference type="GO" id="GO:0009306">
    <property type="term" value="P:protein secretion"/>
    <property type="evidence" value="ECO:0007669"/>
    <property type="project" value="InterPro"/>
</dbReference>
<evidence type="ECO:0000259" key="7">
    <source>
        <dbReference type="Pfam" id="PF04357"/>
    </source>
</evidence>
<dbReference type="EMBL" id="FOTW01000019">
    <property type="protein sequence ID" value="SFM38171.1"/>
    <property type="molecule type" value="Genomic_DNA"/>
</dbReference>
<reference evidence="8 9" key="1">
    <citation type="submission" date="2016-10" db="EMBL/GenBank/DDBJ databases">
        <authorList>
            <person name="de Groot N.N."/>
        </authorList>
    </citation>
    <scope>NUCLEOTIDE SEQUENCE [LARGE SCALE GENOMIC DNA]</scope>
    <source>
        <strain evidence="8 9">ATCC 43154</strain>
    </source>
</reference>
<protein>
    <submittedName>
        <fullName evidence="8">Translocation and assembly module TamB</fullName>
    </submittedName>
</protein>
<organism evidence="8 9">
    <name type="scientific">Rugamonas rubra</name>
    <dbReference type="NCBI Taxonomy" id="758825"/>
    <lineage>
        <taxon>Bacteria</taxon>
        <taxon>Pseudomonadati</taxon>
        <taxon>Pseudomonadota</taxon>
        <taxon>Betaproteobacteria</taxon>
        <taxon>Burkholderiales</taxon>
        <taxon>Oxalobacteraceae</taxon>
        <taxon>Telluria group</taxon>
        <taxon>Rugamonas</taxon>
    </lineage>
</organism>
<feature type="compositionally biased region" description="Pro residues" evidence="5">
    <location>
        <begin position="15"/>
        <end position="24"/>
    </location>
</feature>
<feature type="region of interest" description="Disordered" evidence="5">
    <location>
        <begin position="1"/>
        <end position="24"/>
    </location>
</feature>
<evidence type="ECO:0000256" key="4">
    <source>
        <dbReference type="ARBA" id="ARBA00023136"/>
    </source>
</evidence>
<dbReference type="Proteomes" id="UP000199470">
    <property type="component" value="Unassembled WGS sequence"/>
</dbReference>
<evidence type="ECO:0000313" key="9">
    <source>
        <dbReference type="Proteomes" id="UP000199470"/>
    </source>
</evidence>
<name>A0A1I4QDJ9_9BURK</name>
<dbReference type="STRING" id="758825.SAMN02982985_03857"/>
<accession>A0A1I4QDJ9</accession>
<evidence type="ECO:0000256" key="2">
    <source>
        <dbReference type="ARBA" id="ARBA00022692"/>
    </source>
</evidence>
<comment type="subcellular location">
    <subcellularLocation>
        <location evidence="1">Membrane</location>
        <topology evidence="1">Single-pass membrane protein</topology>
    </subcellularLocation>
</comment>
<dbReference type="OrthoDB" id="5288149at2"/>
<gene>
    <name evidence="8" type="ORF">SAMN02982985_03857</name>
</gene>
<evidence type="ECO:0000256" key="3">
    <source>
        <dbReference type="ARBA" id="ARBA00022989"/>
    </source>
</evidence>
<feature type="domain" description="Translocation and assembly module TamB C-terminal" evidence="7">
    <location>
        <begin position="1136"/>
        <end position="1473"/>
    </location>
</feature>
<keyword evidence="2 6" id="KW-0812">Transmembrane</keyword>
<keyword evidence="4 6" id="KW-0472">Membrane</keyword>
<dbReference type="PANTHER" id="PTHR36985">
    <property type="entry name" value="TRANSLOCATION AND ASSEMBLY MODULE SUBUNIT TAMB"/>
    <property type="match status" value="1"/>
</dbReference>
<feature type="transmembrane region" description="Helical" evidence="6">
    <location>
        <begin position="33"/>
        <end position="52"/>
    </location>
</feature>
<feature type="compositionally biased region" description="Low complexity" evidence="5">
    <location>
        <begin position="1"/>
        <end position="14"/>
    </location>
</feature>
<keyword evidence="3 6" id="KW-1133">Transmembrane helix</keyword>
<proteinExistence type="predicted"/>
<evidence type="ECO:0000256" key="6">
    <source>
        <dbReference type="SAM" id="Phobius"/>
    </source>
</evidence>
<keyword evidence="9" id="KW-1185">Reference proteome</keyword>
<dbReference type="InterPro" id="IPR007452">
    <property type="entry name" value="TamB_C"/>
</dbReference>
<evidence type="ECO:0000256" key="5">
    <source>
        <dbReference type="SAM" id="MobiDB-lite"/>
    </source>
</evidence>